<dbReference type="GO" id="GO:0005829">
    <property type="term" value="C:cytosol"/>
    <property type="evidence" value="ECO:0007669"/>
    <property type="project" value="TreeGrafter"/>
</dbReference>
<gene>
    <name evidence="2" type="ORF">HZF05_10115</name>
</gene>
<dbReference type="Proteomes" id="UP000570166">
    <property type="component" value="Unassembled WGS sequence"/>
</dbReference>
<organism evidence="2 3">
    <name type="scientific">Sphingomonas chungangi</name>
    <dbReference type="NCBI Taxonomy" id="2683589"/>
    <lineage>
        <taxon>Bacteria</taxon>
        <taxon>Pseudomonadati</taxon>
        <taxon>Pseudomonadota</taxon>
        <taxon>Alphaproteobacteria</taxon>
        <taxon>Sphingomonadales</taxon>
        <taxon>Sphingomonadaceae</taxon>
        <taxon>Sphingomonas</taxon>
    </lineage>
</organism>
<dbReference type="InterPro" id="IPR016064">
    <property type="entry name" value="NAD/diacylglycerol_kinase_sf"/>
</dbReference>
<dbReference type="PANTHER" id="PTHR30492:SF0">
    <property type="entry name" value="METHYLGLYOXAL SYNTHASE"/>
    <property type="match status" value="1"/>
</dbReference>
<dbReference type="SMART" id="SM00046">
    <property type="entry name" value="DAGKc"/>
    <property type="match status" value="1"/>
</dbReference>
<dbReference type="GO" id="GO:0016301">
    <property type="term" value="F:kinase activity"/>
    <property type="evidence" value="ECO:0007669"/>
    <property type="project" value="UniProtKB-KW"/>
</dbReference>
<evidence type="ECO:0000259" key="1">
    <source>
        <dbReference type="PROSITE" id="PS50146"/>
    </source>
</evidence>
<dbReference type="Pfam" id="PF19279">
    <property type="entry name" value="YegS_C"/>
    <property type="match status" value="1"/>
</dbReference>
<dbReference type="InterPro" id="IPR005218">
    <property type="entry name" value="Diacylglycerol/lipid_kinase"/>
</dbReference>
<dbReference type="InterPro" id="IPR017438">
    <property type="entry name" value="ATP-NAD_kinase_N"/>
</dbReference>
<dbReference type="RefSeq" id="WP_160365933.1">
    <property type="nucleotide sequence ID" value="NZ_JACEIB010000006.1"/>
</dbReference>
<dbReference type="PROSITE" id="PS50146">
    <property type="entry name" value="DAGK"/>
    <property type="match status" value="1"/>
</dbReference>
<dbReference type="InterPro" id="IPR045540">
    <property type="entry name" value="YegS/DAGK_C"/>
</dbReference>
<dbReference type="PANTHER" id="PTHR30492">
    <property type="entry name" value="METHYLGLYOXAL SYNTHASE"/>
    <property type="match status" value="1"/>
</dbReference>
<keyword evidence="2" id="KW-0418">Kinase</keyword>
<proteinExistence type="predicted"/>
<reference evidence="2 3" key="1">
    <citation type="submission" date="2020-07" db="EMBL/GenBank/DDBJ databases">
        <authorList>
            <person name="Sun Q."/>
        </authorList>
    </citation>
    <scope>NUCLEOTIDE SEQUENCE [LARGE SCALE GENOMIC DNA]</scope>
    <source>
        <strain evidence="2 3">CGMCC 1.13654</strain>
    </source>
</reference>
<dbReference type="GO" id="GO:0019242">
    <property type="term" value="P:methylglyoxal biosynthetic process"/>
    <property type="evidence" value="ECO:0007669"/>
    <property type="project" value="InterPro"/>
</dbReference>
<evidence type="ECO:0000313" key="2">
    <source>
        <dbReference type="EMBL" id="MBA2934451.1"/>
    </source>
</evidence>
<dbReference type="GO" id="GO:0008654">
    <property type="term" value="P:phospholipid biosynthetic process"/>
    <property type="evidence" value="ECO:0007669"/>
    <property type="project" value="InterPro"/>
</dbReference>
<dbReference type="EMBL" id="JACEIB010000006">
    <property type="protein sequence ID" value="MBA2934451.1"/>
    <property type="molecule type" value="Genomic_DNA"/>
</dbReference>
<comment type="caution">
    <text evidence="2">The sequence shown here is derived from an EMBL/GenBank/DDBJ whole genome shotgun (WGS) entry which is preliminary data.</text>
</comment>
<dbReference type="GO" id="GO:0005524">
    <property type="term" value="F:ATP binding"/>
    <property type="evidence" value="ECO:0007669"/>
    <property type="project" value="InterPro"/>
</dbReference>
<keyword evidence="2" id="KW-0808">Transferase</keyword>
<dbReference type="GO" id="GO:0008929">
    <property type="term" value="F:methylglyoxal synthase activity"/>
    <property type="evidence" value="ECO:0007669"/>
    <property type="project" value="InterPro"/>
</dbReference>
<accession>A0A838L501</accession>
<dbReference type="NCBIfam" id="TIGR00147">
    <property type="entry name" value="YegS/Rv2252/BmrU family lipid kinase"/>
    <property type="match status" value="1"/>
</dbReference>
<name>A0A838L501_9SPHN</name>
<dbReference type="InterPro" id="IPR004363">
    <property type="entry name" value="Methylgl_synth"/>
</dbReference>
<keyword evidence="3" id="KW-1185">Reference proteome</keyword>
<dbReference type="SUPFAM" id="SSF111331">
    <property type="entry name" value="NAD kinase/diacylglycerol kinase-like"/>
    <property type="match status" value="1"/>
</dbReference>
<dbReference type="InterPro" id="IPR001206">
    <property type="entry name" value="Diacylglycerol_kinase_cat_dom"/>
</dbReference>
<sequence length="302" mass="31938">MLSARPPQRAALIVNVHSRKGRKELAAARRLLRECGVQLTIVRGIDRPKALGEAVGAAIRSGVPMVIVGGGDGTLLACVDRFVGTKTVLGVLPLGTANSFARALRLPLDLEGAVAVIAAGNARCVDLGEIDGKIYAGCASMGLAPQIAESVPRGLKAWAGRPGYMIWAAGQLARFKPFRICVTVGGQRHDMNGVEVRIANGPFHGGVELVDSATLDSGQIVVQVITGERRRDLLLNWAAHLVGSNARWRQVRQFEAATLTLSTHPALPISIDGEVLAKTPVAIRARPRALMVAAPVSDDRGR</sequence>
<feature type="domain" description="DAGKc" evidence="1">
    <location>
        <begin position="5"/>
        <end position="134"/>
    </location>
</feature>
<dbReference type="Pfam" id="PF00781">
    <property type="entry name" value="DAGK_cat"/>
    <property type="match status" value="1"/>
</dbReference>
<evidence type="ECO:0000313" key="3">
    <source>
        <dbReference type="Proteomes" id="UP000570166"/>
    </source>
</evidence>
<dbReference type="Gene3D" id="3.40.50.10330">
    <property type="entry name" value="Probable inorganic polyphosphate/atp-NAD kinase, domain 1"/>
    <property type="match status" value="1"/>
</dbReference>
<protein>
    <submittedName>
        <fullName evidence="2">YegS/Rv2252/BmrU family lipid kinase</fullName>
    </submittedName>
</protein>
<dbReference type="AlphaFoldDB" id="A0A838L501"/>
<dbReference type="Gene3D" id="2.60.200.40">
    <property type="match status" value="1"/>
</dbReference>